<feature type="transmembrane region" description="Helical" evidence="5">
    <location>
        <begin position="105"/>
        <end position="128"/>
    </location>
</feature>
<dbReference type="PANTHER" id="PTHR23502">
    <property type="entry name" value="MAJOR FACILITATOR SUPERFAMILY"/>
    <property type="match status" value="1"/>
</dbReference>
<dbReference type="EMBL" id="MSFO01000006">
    <property type="protein sequence ID" value="PLB46636.1"/>
    <property type="molecule type" value="Genomic_DNA"/>
</dbReference>
<dbReference type="AlphaFoldDB" id="A0A2I2G1B3"/>
<dbReference type="InterPro" id="IPR011701">
    <property type="entry name" value="MFS"/>
</dbReference>
<reference evidence="7 8" key="1">
    <citation type="submission" date="2016-12" db="EMBL/GenBank/DDBJ databases">
        <title>The genomes of Aspergillus section Nigri reveals drivers in fungal speciation.</title>
        <authorList>
            <consortium name="DOE Joint Genome Institute"/>
            <person name="Vesth T.C."/>
            <person name="Nybo J."/>
            <person name="Theobald S."/>
            <person name="Brandl J."/>
            <person name="Frisvad J.C."/>
            <person name="Nielsen K.F."/>
            <person name="Lyhne E.K."/>
            <person name="Kogle M.E."/>
            <person name="Kuo A."/>
            <person name="Riley R."/>
            <person name="Clum A."/>
            <person name="Nolan M."/>
            <person name="Lipzen A."/>
            <person name="Salamov A."/>
            <person name="Henrissat B."/>
            <person name="Wiebenga A."/>
            <person name="De Vries R.P."/>
            <person name="Grigoriev I.V."/>
            <person name="Mortensen U.H."/>
            <person name="Andersen M.R."/>
            <person name="Baker S.E."/>
        </authorList>
    </citation>
    <scope>NUCLEOTIDE SEQUENCE [LARGE SCALE GENOMIC DNA]</scope>
    <source>
        <strain evidence="7 8">IBT 23096</strain>
    </source>
</reference>
<gene>
    <name evidence="7" type="ORF">P170DRAFT_387474</name>
</gene>
<evidence type="ECO:0000256" key="2">
    <source>
        <dbReference type="ARBA" id="ARBA00022692"/>
    </source>
</evidence>
<organism evidence="7 8">
    <name type="scientific">Aspergillus steynii IBT 23096</name>
    <dbReference type="NCBI Taxonomy" id="1392250"/>
    <lineage>
        <taxon>Eukaryota</taxon>
        <taxon>Fungi</taxon>
        <taxon>Dikarya</taxon>
        <taxon>Ascomycota</taxon>
        <taxon>Pezizomycotina</taxon>
        <taxon>Eurotiomycetes</taxon>
        <taxon>Eurotiomycetidae</taxon>
        <taxon>Eurotiales</taxon>
        <taxon>Aspergillaceae</taxon>
        <taxon>Aspergillus</taxon>
        <taxon>Aspergillus subgen. Circumdati</taxon>
    </lineage>
</organism>
<dbReference type="Pfam" id="PF07690">
    <property type="entry name" value="MFS_1"/>
    <property type="match status" value="1"/>
</dbReference>
<evidence type="ECO:0000256" key="3">
    <source>
        <dbReference type="ARBA" id="ARBA00022989"/>
    </source>
</evidence>
<keyword evidence="8" id="KW-1185">Reference proteome</keyword>
<dbReference type="Gene3D" id="1.20.1250.20">
    <property type="entry name" value="MFS general substrate transporter like domains"/>
    <property type="match status" value="1"/>
</dbReference>
<dbReference type="GO" id="GO:1990961">
    <property type="term" value="P:xenobiotic detoxification by transmembrane export across the plasma membrane"/>
    <property type="evidence" value="ECO:0007669"/>
    <property type="project" value="TreeGrafter"/>
</dbReference>
<dbReference type="PANTHER" id="PTHR23502:SF23">
    <property type="entry name" value="FLUCONAZOLE RESISTANCE PROTEIN 1"/>
    <property type="match status" value="1"/>
</dbReference>
<dbReference type="GeneID" id="36553504"/>
<feature type="transmembrane region" description="Helical" evidence="5">
    <location>
        <begin position="194"/>
        <end position="215"/>
    </location>
</feature>
<dbReference type="STRING" id="1392250.A0A2I2G1B3"/>
<feature type="transmembrane region" description="Helical" evidence="5">
    <location>
        <begin position="69"/>
        <end position="93"/>
    </location>
</feature>
<dbReference type="VEuPathDB" id="FungiDB:P170DRAFT_387474"/>
<feature type="transmembrane region" description="Helical" evidence="5">
    <location>
        <begin position="480"/>
        <end position="501"/>
    </location>
</feature>
<feature type="transmembrane region" description="Helical" evidence="5">
    <location>
        <begin position="307"/>
        <end position="325"/>
    </location>
</feature>
<dbReference type="Proteomes" id="UP000234275">
    <property type="component" value="Unassembled WGS sequence"/>
</dbReference>
<feature type="transmembrane region" description="Helical" evidence="5">
    <location>
        <begin position="140"/>
        <end position="166"/>
    </location>
</feature>
<keyword evidence="4 5" id="KW-0472">Membrane</keyword>
<keyword evidence="3 5" id="KW-1133">Transmembrane helix</keyword>
<evidence type="ECO:0000256" key="5">
    <source>
        <dbReference type="SAM" id="Phobius"/>
    </source>
</evidence>
<comment type="caution">
    <text evidence="7">The sequence shown here is derived from an EMBL/GenBank/DDBJ whole genome shotgun (WGS) entry which is preliminary data.</text>
</comment>
<dbReference type="RefSeq" id="XP_024701938.1">
    <property type="nucleotide sequence ID" value="XM_024845805.1"/>
</dbReference>
<dbReference type="OrthoDB" id="3357846at2759"/>
<evidence type="ECO:0000259" key="6">
    <source>
        <dbReference type="PROSITE" id="PS50850"/>
    </source>
</evidence>
<protein>
    <submittedName>
        <fullName evidence="7">Putative benomyl/methotrexate resistance protein</fullName>
    </submittedName>
</protein>
<feature type="transmembrane region" description="Helical" evidence="5">
    <location>
        <begin position="337"/>
        <end position="365"/>
    </location>
</feature>
<evidence type="ECO:0000256" key="4">
    <source>
        <dbReference type="ARBA" id="ARBA00023136"/>
    </source>
</evidence>
<evidence type="ECO:0000313" key="8">
    <source>
        <dbReference type="Proteomes" id="UP000234275"/>
    </source>
</evidence>
<dbReference type="PROSITE" id="PS50850">
    <property type="entry name" value="MFS"/>
    <property type="match status" value="1"/>
</dbReference>
<name>A0A2I2G1B3_9EURO</name>
<dbReference type="GO" id="GO:0005886">
    <property type="term" value="C:plasma membrane"/>
    <property type="evidence" value="ECO:0007669"/>
    <property type="project" value="TreeGrafter"/>
</dbReference>
<accession>A0A2I2G1B3</accession>
<keyword evidence="2 5" id="KW-0812">Transmembrane</keyword>
<feature type="domain" description="Major facilitator superfamily (MFS) profile" evidence="6">
    <location>
        <begin position="65"/>
        <end position="506"/>
    </location>
</feature>
<evidence type="ECO:0000313" key="7">
    <source>
        <dbReference type="EMBL" id="PLB46636.1"/>
    </source>
</evidence>
<evidence type="ECO:0000256" key="1">
    <source>
        <dbReference type="ARBA" id="ARBA00004141"/>
    </source>
</evidence>
<dbReference type="InterPro" id="IPR036259">
    <property type="entry name" value="MFS_trans_sf"/>
</dbReference>
<proteinExistence type="predicted"/>
<sequence length="513" mass="57030">MKPSSWLHTTVVGQAVQYCMSRPDSPPAEDDISIEYAKEESSSEDITVVDWDGPDDPENPQNWPSLYKAWVTALISVYSFVVYCGSSIVVPSYEGIVMQFGTSHHVVSLVLALYVIGYGAGPLIFSPISEVASIGRNPPYIISFTIFLIISVVLSTINNFPVIVVLRFFQGFFGSPCLATGGASIQDIYSWNSVPYAFIAWVSCIYCGPALGPLFASKIVDTRSWHWPFWEIAMMAAPICILMVFLLPETYGETILLHRARRLRRQSTNSHNKRTILAPSELKPIPFTTHLRETLSRPIEICIKDPAIGFTCFYTSFIYAIYYSFFEAFNLVYMNTYHMSLFSFSLIFVSIVIGCVIAAVLYAAYLFRRPTSQQALVDSNNLEACLFPALPAVCFTPIGLFLFAWTARESIHWIVPTIGIALYAGGTFVTFQGILVYLPPSYPQYVASLLAGNDFARSATAAVFIMVTPYMYEDLGISKGVTILAAISTLGILGMFVIWKYGARMRARSRFAG</sequence>
<comment type="subcellular location">
    <subcellularLocation>
        <location evidence="1">Membrane</location>
        <topology evidence="1">Multi-pass membrane protein</topology>
    </subcellularLocation>
</comment>
<dbReference type="SUPFAM" id="SSF103473">
    <property type="entry name" value="MFS general substrate transporter"/>
    <property type="match status" value="1"/>
</dbReference>
<feature type="transmembrane region" description="Helical" evidence="5">
    <location>
        <begin position="386"/>
        <end position="407"/>
    </location>
</feature>
<dbReference type="GO" id="GO:0015244">
    <property type="term" value="F:fluconazole transmembrane transporter activity"/>
    <property type="evidence" value="ECO:0007669"/>
    <property type="project" value="TreeGrafter"/>
</dbReference>
<feature type="transmembrane region" description="Helical" evidence="5">
    <location>
        <begin position="445"/>
        <end position="468"/>
    </location>
</feature>
<feature type="transmembrane region" description="Helical" evidence="5">
    <location>
        <begin position="227"/>
        <end position="247"/>
    </location>
</feature>
<dbReference type="InterPro" id="IPR020846">
    <property type="entry name" value="MFS_dom"/>
</dbReference>
<feature type="transmembrane region" description="Helical" evidence="5">
    <location>
        <begin position="413"/>
        <end position="438"/>
    </location>
</feature>